<gene>
    <name evidence="2" type="ORF">DFR41_1011250</name>
</gene>
<dbReference type="RefSeq" id="WP_114802057.1">
    <property type="nucleotide sequence ID" value="NZ_QQAV01000001.1"/>
</dbReference>
<proteinExistence type="predicted"/>
<feature type="region of interest" description="Disordered" evidence="1">
    <location>
        <begin position="1"/>
        <end position="20"/>
    </location>
</feature>
<name>A0A370FRG8_9BURK</name>
<organism evidence="2 3">
    <name type="scientific">Pseudacidovorax intermedius</name>
    <dbReference type="NCBI Taxonomy" id="433924"/>
    <lineage>
        <taxon>Bacteria</taxon>
        <taxon>Pseudomonadati</taxon>
        <taxon>Pseudomonadota</taxon>
        <taxon>Betaproteobacteria</taxon>
        <taxon>Burkholderiales</taxon>
        <taxon>Comamonadaceae</taxon>
        <taxon>Pseudacidovorax</taxon>
    </lineage>
</organism>
<dbReference type="InterPro" id="IPR021927">
    <property type="entry name" value="DUF3540"/>
</dbReference>
<evidence type="ECO:0000313" key="3">
    <source>
        <dbReference type="Proteomes" id="UP000255265"/>
    </source>
</evidence>
<dbReference type="OrthoDB" id="8846644at2"/>
<dbReference type="AlphaFoldDB" id="A0A370FRG8"/>
<protein>
    <submittedName>
        <fullName evidence="2">Uncharacterized protein DUF3540</fullName>
    </submittedName>
</protein>
<sequence>MSPSPRAAARPSSPSPSAATASRAAKAIDAEWCVGVVTASGAEGLAVVSGGLQAQARRAVGCLLAPRSGDTVACLRVAPAQWWVMNVLQRDESDAPHLLSLPGDALLQAEGGTLSLQAEALDLRAGRSLAITAPQAQVAVDGADVVGRQLRVSAGVLKLVGSVLSTVMERVQHHSRHYLRRTEGLDQVHATHLNCEAEQTLRLSGEHALVNGEKLVKARGAQIHFG</sequence>
<keyword evidence="3" id="KW-1185">Reference proteome</keyword>
<evidence type="ECO:0000313" key="2">
    <source>
        <dbReference type="EMBL" id="RDI29494.1"/>
    </source>
</evidence>
<comment type="caution">
    <text evidence="2">The sequence shown here is derived from an EMBL/GenBank/DDBJ whole genome shotgun (WGS) entry which is preliminary data.</text>
</comment>
<dbReference type="Pfam" id="PF12059">
    <property type="entry name" value="DUF3540"/>
    <property type="match status" value="1"/>
</dbReference>
<evidence type="ECO:0000256" key="1">
    <source>
        <dbReference type="SAM" id="MobiDB-lite"/>
    </source>
</evidence>
<accession>A0A370FRG8</accession>
<dbReference type="Proteomes" id="UP000255265">
    <property type="component" value="Unassembled WGS sequence"/>
</dbReference>
<dbReference type="EMBL" id="QQAV01000001">
    <property type="protein sequence ID" value="RDI29494.1"/>
    <property type="molecule type" value="Genomic_DNA"/>
</dbReference>
<reference evidence="2 3" key="1">
    <citation type="submission" date="2018-07" db="EMBL/GenBank/DDBJ databases">
        <title>Genomic Encyclopedia of Type Strains, Phase IV (KMG-IV): sequencing the most valuable type-strain genomes for metagenomic binning, comparative biology and taxonomic classification.</title>
        <authorList>
            <person name="Goeker M."/>
        </authorList>
    </citation>
    <scope>NUCLEOTIDE SEQUENCE [LARGE SCALE GENOMIC DNA]</scope>
    <source>
        <strain evidence="2 3">DSM 21352</strain>
    </source>
</reference>